<proteinExistence type="predicted"/>
<sequence length="251" mass="26597">MDIYTPQRASALRHIPCHIPRCRLYPSTMESVSDHEKVGSGPPGEGSSFPPASPAPLPPHLLASHVSDDRNPTIASATAALPPRLERERLHLDRLKQQDILPEDARGEEFQGFQGSGSMAPPAALGHARSASVSSSSGSGSGSRSQSDTGVVMGGGSRTRSSSLRRISRLVQEEEFGDFIDVPTDSVPSVPEDDEDPVDLDGGMYAGSGSGRRSYAAKRATSPGSGSVVSDERSPLKDPLRMHSRTYPLGE</sequence>
<accession>A0A8H6H874</accession>
<gene>
    <name evidence="2" type="ORF">DFP72DRAFT_289475</name>
</gene>
<evidence type="ECO:0000256" key="1">
    <source>
        <dbReference type="SAM" id="MobiDB-lite"/>
    </source>
</evidence>
<reference evidence="2 3" key="1">
    <citation type="submission" date="2020-07" db="EMBL/GenBank/DDBJ databases">
        <title>Comparative genomics of pyrophilous fungi reveals a link between fire events and developmental genes.</title>
        <authorList>
            <consortium name="DOE Joint Genome Institute"/>
            <person name="Steindorff A.S."/>
            <person name="Carver A."/>
            <person name="Calhoun S."/>
            <person name="Stillman K."/>
            <person name="Liu H."/>
            <person name="Lipzen A."/>
            <person name="Pangilinan J."/>
            <person name="Labutti K."/>
            <person name="Bruns T.D."/>
            <person name="Grigoriev I.V."/>
        </authorList>
    </citation>
    <scope>NUCLEOTIDE SEQUENCE [LARGE SCALE GENOMIC DNA]</scope>
    <source>
        <strain evidence="2 3">CBS 144469</strain>
    </source>
</reference>
<evidence type="ECO:0000313" key="2">
    <source>
        <dbReference type="EMBL" id="KAF6741326.1"/>
    </source>
</evidence>
<organism evidence="2 3">
    <name type="scientific">Ephemerocybe angulata</name>
    <dbReference type="NCBI Taxonomy" id="980116"/>
    <lineage>
        <taxon>Eukaryota</taxon>
        <taxon>Fungi</taxon>
        <taxon>Dikarya</taxon>
        <taxon>Basidiomycota</taxon>
        <taxon>Agaricomycotina</taxon>
        <taxon>Agaricomycetes</taxon>
        <taxon>Agaricomycetidae</taxon>
        <taxon>Agaricales</taxon>
        <taxon>Agaricineae</taxon>
        <taxon>Psathyrellaceae</taxon>
        <taxon>Ephemerocybe</taxon>
    </lineage>
</organism>
<dbReference type="AlphaFoldDB" id="A0A8H6H874"/>
<feature type="compositionally biased region" description="Basic and acidic residues" evidence="1">
    <location>
        <begin position="95"/>
        <end position="109"/>
    </location>
</feature>
<feature type="compositionally biased region" description="Basic and acidic residues" evidence="1">
    <location>
        <begin position="230"/>
        <end position="241"/>
    </location>
</feature>
<feature type="compositionally biased region" description="Low complexity" evidence="1">
    <location>
        <begin position="130"/>
        <end position="147"/>
    </location>
</feature>
<dbReference type="EMBL" id="JACGCI010000264">
    <property type="protein sequence ID" value="KAF6741326.1"/>
    <property type="molecule type" value="Genomic_DNA"/>
</dbReference>
<feature type="region of interest" description="Disordered" evidence="1">
    <location>
        <begin position="28"/>
        <end position="82"/>
    </location>
</feature>
<dbReference type="Proteomes" id="UP000521943">
    <property type="component" value="Unassembled WGS sequence"/>
</dbReference>
<protein>
    <submittedName>
        <fullName evidence="2">Uncharacterized protein</fullName>
    </submittedName>
</protein>
<name>A0A8H6H874_9AGAR</name>
<evidence type="ECO:0000313" key="3">
    <source>
        <dbReference type="Proteomes" id="UP000521943"/>
    </source>
</evidence>
<keyword evidence="3" id="KW-1185">Reference proteome</keyword>
<comment type="caution">
    <text evidence="2">The sequence shown here is derived from an EMBL/GenBank/DDBJ whole genome shotgun (WGS) entry which is preliminary data.</text>
</comment>
<feature type="region of interest" description="Disordered" evidence="1">
    <location>
        <begin position="95"/>
        <end position="251"/>
    </location>
</feature>